<accession>A0A016VEK1</accession>
<sequence length="130" mass="14980">MADASIASRGKTTWKACPSEKDKRLLPALDIYSIHHMQKRKVRPSKVVSEGINSPVQAHVFLNNLYLRAVEALYCSSAYSGMLNDYSMRKSDVCLNSDRLRQMKGHKLVTRSLNKSQLFKKKFFEEIWKN</sequence>
<organism evidence="1 2">
    <name type="scientific">Ancylostoma ceylanicum</name>
    <dbReference type="NCBI Taxonomy" id="53326"/>
    <lineage>
        <taxon>Eukaryota</taxon>
        <taxon>Metazoa</taxon>
        <taxon>Ecdysozoa</taxon>
        <taxon>Nematoda</taxon>
        <taxon>Chromadorea</taxon>
        <taxon>Rhabditida</taxon>
        <taxon>Rhabditina</taxon>
        <taxon>Rhabditomorpha</taxon>
        <taxon>Strongyloidea</taxon>
        <taxon>Ancylostomatidae</taxon>
        <taxon>Ancylostomatinae</taxon>
        <taxon>Ancylostoma</taxon>
    </lineage>
</organism>
<protein>
    <submittedName>
        <fullName evidence="1">Uncharacterized protein</fullName>
    </submittedName>
</protein>
<dbReference type="AlphaFoldDB" id="A0A016VEK1"/>
<gene>
    <name evidence="1" type="primary">Acey_s0012.g1736</name>
    <name evidence="1" type="ORF">Y032_0012g1736</name>
</gene>
<dbReference type="EMBL" id="JARK01001348">
    <property type="protein sequence ID" value="EYC25158.1"/>
    <property type="molecule type" value="Genomic_DNA"/>
</dbReference>
<keyword evidence="2" id="KW-1185">Reference proteome</keyword>
<name>A0A016VEK1_9BILA</name>
<reference evidence="2" key="1">
    <citation type="journal article" date="2015" name="Nat. Genet.">
        <title>The genome and transcriptome of the zoonotic hookworm Ancylostoma ceylanicum identify infection-specific gene families.</title>
        <authorList>
            <person name="Schwarz E.M."/>
            <person name="Hu Y."/>
            <person name="Antoshechkin I."/>
            <person name="Miller M.M."/>
            <person name="Sternberg P.W."/>
            <person name="Aroian R.V."/>
        </authorList>
    </citation>
    <scope>NUCLEOTIDE SEQUENCE</scope>
    <source>
        <strain evidence="2">HY135</strain>
    </source>
</reference>
<dbReference type="Proteomes" id="UP000024635">
    <property type="component" value="Unassembled WGS sequence"/>
</dbReference>
<evidence type="ECO:0000313" key="2">
    <source>
        <dbReference type="Proteomes" id="UP000024635"/>
    </source>
</evidence>
<comment type="caution">
    <text evidence="1">The sequence shown here is derived from an EMBL/GenBank/DDBJ whole genome shotgun (WGS) entry which is preliminary data.</text>
</comment>
<proteinExistence type="predicted"/>
<evidence type="ECO:0000313" key="1">
    <source>
        <dbReference type="EMBL" id="EYC25158.1"/>
    </source>
</evidence>